<dbReference type="EMBL" id="CAWUHB010000030">
    <property type="protein sequence ID" value="CAK7224500.1"/>
    <property type="molecule type" value="Genomic_DNA"/>
</dbReference>
<evidence type="ECO:0000313" key="2">
    <source>
        <dbReference type="Proteomes" id="UP001642405"/>
    </source>
</evidence>
<keyword evidence="2" id="KW-1185">Reference proteome</keyword>
<evidence type="ECO:0000313" key="1">
    <source>
        <dbReference type="EMBL" id="CAK7224500.1"/>
    </source>
</evidence>
<gene>
    <name evidence="1" type="ORF">SCUCBS95973_005538</name>
</gene>
<dbReference type="Proteomes" id="UP001642405">
    <property type="component" value="Unassembled WGS sequence"/>
</dbReference>
<evidence type="ECO:0008006" key="3">
    <source>
        <dbReference type="Google" id="ProtNLM"/>
    </source>
</evidence>
<dbReference type="PANTHER" id="PTHR35179">
    <property type="entry name" value="PROTEIN CBG02620"/>
    <property type="match status" value="1"/>
</dbReference>
<protein>
    <recommendedName>
        <fullName evidence="3">Geranylgeranyl pyrophosphate synthetase</fullName>
    </recommendedName>
</protein>
<reference evidence="1 2" key="1">
    <citation type="submission" date="2024-01" db="EMBL/GenBank/DDBJ databases">
        <authorList>
            <person name="Allen C."/>
            <person name="Tagirdzhanova G."/>
        </authorList>
    </citation>
    <scope>NUCLEOTIDE SEQUENCE [LARGE SCALE GENOMIC DNA]</scope>
</reference>
<dbReference type="PANTHER" id="PTHR35179:SF1">
    <property type="entry name" value="INTEGRAL MEMBRANE PROTEIN"/>
    <property type="match status" value="1"/>
</dbReference>
<accession>A0ABP0BXT4</accession>
<sequence length="329" mass="36566">AQNAARHPNSPLEPLFRALYTVHPSFDINDVDVVMDRNNLRKILSFVDPASSRNGVEPFTIDVEVNNATVVFCRVETATTEFIGPNDFHGYGHEFEKAYTTETTPGSTGHHRIISYRFGGMHCIVRYKTDAYVEDTATPPTRSDKATDSNSNDDLSGLLSSLSLAQANRPSAKEATALPGSKLRVTRQGHSVLPGSTLEIKTRVAHRRLEFSGVAPQLWFSQTPKLVRAYHIFEVPRVEDVVKDVKRWERANQVHLRKLAALISRLLQVVKEHGGRCMIKCENGQEHTLTVYSNGLGKKMLPPDLYSKWGCKANTGADAETQQTVKVGV</sequence>
<feature type="non-terminal residue" evidence="1">
    <location>
        <position position="1"/>
    </location>
</feature>
<organism evidence="1 2">
    <name type="scientific">Sporothrix curviconia</name>
    <dbReference type="NCBI Taxonomy" id="1260050"/>
    <lineage>
        <taxon>Eukaryota</taxon>
        <taxon>Fungi</taxon>
        <taxon>Dikarya</taxon>
        <taxon>Ascomycota</taxon>
        <taxon>Pezizomycotina</taxon>
        <taxon>Sordariomycetes</taxon>
        <taxon>Sordariomycetidae</taxon>
        <taxon>Ophiostomatales</taxon>
        <taxon>Ophiostomataceae</taxon>
        <taxon>Sporothrix</taxon>
    </lineage>
</organism>
<comment type="caution">
    <text evidence="1">The sequence shown here is derived from an EMBL/GenBank/DDBJ whole genome shotgun (WGS) entry which is preliminary data.</text>
</comment>
<name>A0ABP0BXT4_9PEZI</name>
<proteinExistence type="predicted"/>